<accession>A0A7U6JH78</accession>
<evidence type="ECO:0000259" key="1">
    <source>
        <dbReference type="Pfam" id="PF00884"/>
    </source>
</evidence>
<dbReference type="OrthoDB" id="9803751at2"/>
<evidence type="ECO:0000313" key="3">
    <source>
        <dbReference type="Proteomes" id="UP000031631"/>
    </source>
</evidence>
<reference evidence="2 3" key="1">
    <citation type="journal article" date="2014" name="PLoS ONE">
        <title>Physiological and genomic features of a novel sulfur-oxidizing gammaproteobacterium belonging to a previously uncultivated symbiotic lineage isolated from a hydrothermal vent.</title>
        <authorList>
            <person name="Nunoura T."/>
            <person name="Takaki Y."/>
            <person name="Kazama H."/>
            <person name="Kakuta J."/>
            <person name="Shimamura S."/>
            <person name="Makita H."/>
            <person name="Hirai M."/>
            <person name="Miyazaki M."/>
            <person name="Takai K."/>
        </authorList>
    </citation>
    <scope>NUCLEOTIDE SEQUENCE [LARGE SCALE GENOMIC DNA]</scope>
    <source>
        <strain evidence="2 3">Hiromi1</strain>
    </source>
</reference>
<dbReference type="Proteomes" id="UP000031631">
    <property type="component" value="Chromosome"/>
</dbReference>
<dbReference type="AlphaFoldDB" id="A0A7U6JH78"/>
<proteinExistence type="predicted"/>
<dbReference type="Gene3D" id="3.40.720.10">
    <property type="entry name" value="Alkaline Phosphatase, subunit A"/>
    <property type="match status" value="1"/>
</dbReference>
<feature type="domain" description="Sulfatase N-terminal" evidence="1">
    <location>
        <begin position="102"/>
        <end position="266"/>
    </location>
</feature>
<organism evidence="2 3">
    <name type="scientific">Thiolapillus brandeum</name>
    <dbReference type="NCBI Taxonomy" id="1076588"/>
    <lineage>
        <taxon>Bacteria</taxon>
        <taxon>Pseudomonadati</taxon>
        <taxon>Pseudomonadota</taxon>
        <taxon>Gammaproteobacteria</taxon>
        <taxon>Chromatiales</taxon>
        <taxon>Sedimenticolaceae</taxon>
        <taxon>Thiolapillus</taxon>
    </lineage>
</organism>
<name>A0A7U6JH78_9GAMM</name>
<dbReference type="InterPro" id="IPR000917">
    <property type="entry name" value="Sulfatase_N"/>
</dbReference>
<keyword evidence="3" id="KW-1185">Reference proteome</keyword>
<evidence type="ECO:0000313" key="2">
    <source>
        <dbReference type="EMBL" id="BAO43433.1"/>
    </source>
</evidence>
<dbReference type="Pfam" id="PF00884">
    <property type="entry name" value="Sulfatase"/>
    <property type="match status" value="1"/>
</dbReference>
<dbReference type="SUPFAM" id="SSF53649">
    <property type="entry name" value="Alkaline phosphatase-like"/>
    <property type="match status" value="1"/>
</dbReference>
<dbReference type="InterPro" id="IPR017850">
    <property type="entry name" value="Alkaline_phosphatase_core_sf"/>
</dbReference>
<gene>
    <name evidence="2" type="ORF">TBH_C0488</name>
</gene>
<sequence length="272" mass="30058">MPNHDYALQSPHSVLLVTLDSCRYDSFAQAAVPAMKAVGPLHRAMAPGNFTYSSHMAMFMGFTPGDALSRQTGVNPKFGKIFRMSHGGIAGKGKEHFLLDGRNIVDGFSRRGYQTLGTGAVGWFNPQTDTAANLIGDFQNFFYPGNTWSLRQQLAWLRDMLPGNHETPVFTFLNIGETHVPYYFEGAPWSSDDNPCVPFSDDNDAREARRRQVQALEWVDGELSGLLNAFADSTVVVCADHGDCWGEDGLWEHGISHDKVLEVPLLFRLGAS</sequence>
<protein>
    <recommendedName>
        <fullName evidence="1">Sulfatase N-terminal domain-containing protein</fullName>
    </recommendedName>
</protein>
<dbReference type="EMBL" id="AP012273">
    <property type="protein sequence ID" value="BAO43433.1"/>
    <property type="molecule type" value="Genomic_DNA"/>
</dbReference>
<dbReference type="KEGG" id="tbn:TBH_C0488"/>